<dbReference type="Gene3D" id="3.40.50.10400">
    <property type="entry name" value="Hypothetical protein PA1492"/>
    <property type="match status" value="1"/>
</dbReference>
<name>A0ABS9QPU5_9GAMM</name>
<reference evidence="1 2" key="1">
    <citation type="submission" date="2020-08" db="EMBL/GenBank/DDBJ databases">
        <title>Whole genome sequence of Shewanella sp strain PS-2.</title>
        <authorList>
            <person name="Das S.K."/>
        </authorList>
    </citation>
    <scope>NUCLEOTIDE SEQUENCE [LARGE SCALE GENOMIC DNA]</scope>
    <source>
        <strain evidence="1 2">PS-2</strain>
    </source>
</reference>
<evidence type="ECO:0000313" key="1">
    <source>
        <dbReference type="EMBL" id="MCG9962358.1"/>
    </source>
</evidence>
<dbReference type="InterPro" id="IPR025518">
    <property type="entry name" value="DUF4406"/>
</dbReference>
<dbReference type="EMBL" id="JACSDI010000001">
    <property type="protein sequence ID" value="MCG9962358.1"/>
    <property type="molecule type" value="Genomic_DNA"/>
</dbReference>
<sequence length="107" mass="11679">MIATYIAGPISGNVEINKQAFFKAAEQLEATGRVVLHSAGLPFGLTEPQYMDICYAMIRACSEIVMLPGWRRSAGATAEYYYAKKIGLKIVFVPTGIDIERGMSLVS</sequence>
<evidence type="ECO:0000313" key="2">
    <source>
        <dbReference type="Proteomes" id="UP000829384"/>
    </source>
</evidence>
<dbReference type="RefSeq" id="WP_240129166.1">
    <property type="nucleotide sequence ID" value="NZ_JACSDI010000001.1"/>
</dbReference>
<gene>
    <name evidence="1" type="ORF">H9J30_00165</name>
</gene>
<dbReference type="SUPFAM" id="SSF52309">
    <property type="entry name" value="N-(deoxy)ribosyltransferase-like"/>
    <property type="match status" value="1"/>
</dbReference>
<keyword evidence="2" id="KW-1185">Reference proteome</keyword>
<organism evidence="1 2">
    <name type="scientific">Shewanella cutis</name>
    <dbReference type="NCBI Taxonomy" id="2766780"/>
    <lineage>
        <taxon>Bacteria</taxon>
        <taxon>Pseudomonadati</taxon>
        <taxon>Pseudomonadota</taxon>
        <taxon>Gammaproteobacteria</taxon>
        <taxon>Alteromonadales</taxon>
        <taxon>Shewanellaceae</taxon>
        <taxon>Shewanella</taxon>
    </lineage>
</organism>
<proteinExistence type="predicted"/>
<dbReference type="Proteomes" id="UP000829384">
    <property type="component" value="Unassembled WGS sequence"/>
</dbReference>
<comment type="caution">
    <text evidence="1">The sequence shown here is derived from an EMBL/GenBank/DDBJ whole genome shotgun (WGS) entry which is preliminary data.</text>
</comment>
<accession>A0ABS9QPU5</accession>
<dbReference type="Pfam" id="PF14359">
    <property type="entry name" value="DUF4406"/>
    <property type="match status" value="1"/>
</dbReference>
<protein>
    <submittedName>
        <fullName evidence="1">DUF4406 domain-containing protein</fullName>
    </submittedName>
</protein>